<comment type="caution">
    <text evidence="11">The sequence shown here is derived from an EMBL/GenBank/DDBJ whole genome shotgun (WGS) entry which is preliminary data.</text>
</comment>
<dbReference type="Pfam" id="PF01431">
    <property type="entry name" value="Peptidase_M13"/>
    <property type="match status" value="1"/>
</dbReference>
<proteinExistence type="inferred from homology"/>
<dbReference type="InterPro" id="IPR042089">
    <property type="entry name" value="Peptidase_M13_dom_2"/>
</dbReference>
<evidence type="ECO:0000313" key="11">
    <source>
        <dbReference type="EMBL" id="MBB5291919.1"/>
    </source>
</evidence>
<dbReference type="SUPFAM" id="SSF55486">
    <property type="entry name" value="Metalloproteases ('zincins'), catalytic domain"/>
    <property type="match status" value="1"/>
</dbReference>
<name>A0A7W8HXV5_9CAUL</name>
<evidence type="ECO:0000256" key="7">
    <source>
        <dbReference type="ARBA" id="ARBA00023049"/>
    </source>
</evidence>
<dbReference type="PRINTS" id="PR00786">
    <property type="entry name" value="NEPRILYSIN"/>
</dbReference>
<comment type="cofactor">
    <cofactor evidence="1">
        <name>Zn(2+)</name>
        <dbReference type="ChEBI" id="CHEBI:29105"/>
    </cofactor>
</comment>
<keyword evidence="3" id="KW-0645">Protease</keyword>
<keyword evidence="7" id="KW-0482">Metalloprotease</keyword>
<evidence type="ECO:0000256" key="2">
    <source>
        <dbReference type="ARBA" id="ARBA00007357"/>
    </source>
</evidence>
<accession>A0A7W8HXV5</accession>
<dbReference type="GO" id="GO:0046872">
    <property type="term" value="F:metal ion binding"/>
    <property type="evidence" value="ECO:0007669"/>
    <property type="project" value="UniProtKB-KW"/>
</dbReference>
<dbReference type="PANTHER" id="PTHR11733:SF167">
    <property type="entry name" value="FI17812P1-RELATED"/>
    <property type="match status" value="1"/>
</dbReference>
<dbReference type="GO" id="GO:0004222">
    <property type="term" value="F:metalloendopeptidase activity"/>
    <property type="evidence" value="ECO:0007669"/>
    <property type="project" value="InterPro"/>
</dbReference>
<organism evidence="11 12">
    <name type="scientific">Brevundimonas basaltis</name>
    <dbReference type="NCBI Taxonomy" id="472166"/>
    <lineage>
        <taxon>Bacteria</taxon>
        <taxon>Pseudomonadati</taxon>
        <taxon>Pseudomonadota</taxon>
        <taxon>Alphaproteobacteria</taxon>
        <taxon>Caulobacterales</taxon>
        <taxon>Caulobacteraceae</taxon>
        <taxon>Brevundimonas</taxon>
    </lineage>
</organism>
<evidence type="ECO:0000256" key="4">
    <source>
        <dbReference type="ARBA" id="ARBA00022723"/>
    </source>
</evidence>
<evidence type="ECO:0000256" key="5">
    <source>
        <dbReference type="ARBA" id="ARBA00022801"/>
    </source>
</evidence>
<dbReference type="GO" id="GO:0016485">
    <property type="term" value="P:protein processing"/>
    <property type="evidence" value="ECO:0007669"/>
    <property type="project" value="TreeGrafter"/>
</dbReference>
<reference evidence="11 12" key="1">
    <citation type="submission" date="2020-08" db="EMBL/GenBank/DDBJ databases">
        <title>Genomic Encyclopedia of Type Strains, Phase IV (KMG-IV): sequencing the most valuable type-strain genomes for metagenomic binning, comparative biology and taxonomic classification.</title>
        <authorList>
            <person name="Goeker M."/>
        </authorList>
    </citation>
    <scope>NUCLEOTIDE SEQUENCE [LARGE SCALE GENOMIC DNA]</scope>
    <source>
        <strain evidence="11 12">DSM 25335</strain>
    </source>
</reference>
<dbReference type="InterPro" id="IPR024079">
    <property type="entry name" value="MetalloPept_cat_dom_sf"/>
</dbReference>
<gene>
    <name evidence="11" type="ORF">HNQ67_001433</name>
</gene>
<keyword evidence="6" id="KW-0862">Zinc</keyword>
<feature type="chain" id="PRO_5030843353" evidence="8">
    <location>
        <begin position="23"/>
        <end position="713"/>
    </location>
</feature>
<dbReference type="Proteomes" id="UP000566663">
    <property type="component" value="Unassembled WGS sequence"/>
</dbReference>
<keyword evidence="8" id="KW-0732">Signal</keyword>
<dbReference type="PANTHER" id="PTHR11733">
    <property type="entry name" value="ZINC METALLOPROTEASE FAMILY M13 NEPRILYSIN-RELATED"/>
    <property type="match status" value="1"/>
</dbReference>
<dbReference type="Pfam" id="PF05649">
    <property type="entry name" value="Peptidase_M13_N"/>
    <property type="match status" value="1"/>
</dbReference>
<keyword evidence="12" id="KW-1185">Reference proteome</keyword>
<evidence type="ECO:0000259" key="9">
    <source>
        <dbReference type="Pfam" id="PF01431"/>
    </source>
</evidence>
<comment type="similarity">
    <text evidence="2">Belongs to the peptidase M13 family.</text>
</comment>
<feature type="domain" description="Peptidase M13 C-terminal" evidence="9">
    <location>
        <begin position="509"/>
        <end position="710"/>
    </location>
</feature>
<dbReference type="AlphaFoldDB" id="A0A7W8HXV5"/>
<sequence length="713" mass="78986">MKKLLIGAAVGALLLPAAPALAQHFANDGHDHACVDEGCTVFELFSTQEAGATVQGYQGIETPKYGTWGVDLAGRDASVRPGDSFMRHANGTALDEMQIPSDRTSYGSFALLRELSDNRVKAMIEGLTARTDLAAGSDEQKIADAYRSYMDEARIEALDAKPLQPYLAAIRAADTHDAMAIYMGETQGRVGATIFGTGITIDQKHPTRYVVSTGQSGIGLPNRDYYLDARWAEKKVLYQAYVARMLEMIGWDNPAAAAEAIVAFETRIAEAHWTPIQNRNRDETYNEYTITQLAAEAPGFAWQDYYNAVGVGDVPRLVVRQDTAMPLIAAIYAETPMEVIQAWQAFHTTDDAAGLLSRRFSDAQWEFRSRDLQGQPEQRSRDKRGISFAEGMLGEAVGRRYVAEYFPPEYRAQMEELVANLRIALGNRIPDYTWMSDATKAAALEKLSKFTVKIGYPDKWRDYSALQIQPGDLFGNAERAGQFQWNYQLNRLNDPVDKDEWGMTPQTVNAYYNSANNEIVFPAAILQPPFFDPNGDAAVNYGAIGGVIGHEIGHGFDDQGSKSDGDGVLRNWWTPEDKASFDALTARLGAQYDTYEPLPGFFLQGGLTMGENIGDAAGVAVGLEAYHLSLNGQPAPVLDGVTGDQRFFYGWAQVWRTKYRDDALRQQVTVGPHSPAEFRVIGPVRNVDAWYEAFDVKPGDKYYLAPEDRVRIW</sequence>
<evidence type="ECO:0000256" key="1">
    <source>
        <dbReference type="ARBA" id="ARBA00001947"/>
    </source>
</evidence>
<dbReference type="Gene3D" id="1.10.1380.10">
    <property type="entry name" value="Neutral endopeptidase , domain2"/>
    <property type="match status" value="1"/>
</dbReference>
<dbReference type="PROSITE" id="PS51885">
    <property type="entry name" value="NEPRILYSIN"/>
    <property type="match status" value="1"/>
</dbReference>
<dbReference type="InterPro" id="IPR018497">
    <property type="entry name" value="Peptidase_M13_C"/>
</dbReference>
<evidence type="ECO:0000259" key="10">
    <source>
        <dbReference type="Pfam" id="PF05649"/>
    </source>
</evidence>
<dbReference type="EC" id="3.4.24.-" evidence="11"/>
<protein>
    <submittedName>
        <fullName evidence="11">Putative endopeptidase</fullName>
        <ecNumber evidence="11">3.4.24.-</ecNumber>
    </submittedName>
</protein>
<keyword evidence="5 11" id="KW-0378">Hydrolase</keyword>
<dbReference type="RefSeq" id="WP_183253780.1">
    <property type="nucleotide sequence ID" value="NZ_BAAAFF010000005.1"/>
</dbReference>
<keyword evidence="4" id="KW-0479">Metal-binding</keyword>
<dbReference type="EMBL" id="JACHFZ010000002">
    <property type="protein sequence ID" value="MBB5291919.1"/>
    <property type="molecule type" value="Genomic_DNA"/>
</dbReference>
<dbReference type="Gene3D" id="3.40.390.10">
    <property type="entry name" value="Collagenase (Catalytic Domain)"/>
    <property type="match status" value="1"/>
</dbReference>
<feature type="signal peptide" evidence="8">
    <location>
        <begin position="1"/>
        <end position="22"/>
    </location>
</feature>
<dbReference type="InterPro" id="IPR000718">
    <property type="entry name" value="Peptidase_M13"/>
</dbReference>
<dbReference type="GO" id="GO:0005886">
    <property type="term" value="C:plasma membrane"/>
    <property type="evidence" value="ECO:0007669"/>
    <property type="project" value="TreeGrafter"/>
</dbReference>
<feature type="domain" description="Peptidase M13 N-terminal" evidence="10">
    <location>
        <begin position="81"/>
        <end position="457"/>
    </location>
</feature>
<evidence type="ECO:0000256" key="8">
    <source>
        <dbReference type="SAM" id="SignalP"/>
    </source>
</evidence>
<evidence type="ECO:0000256" key="3">
    <source>
        <dbReference type="ARBA" id="ARBA00022670"/>
    </source>
</evidence>
<evidence type="ECO:0000256" key="6">
    <source>
        <dbReference type="ARBA" id="ARBA00022833"/>
    </source>
</evidence>
<evidence type="ECO:0000313" key="12">
    <source>
        <dbReference type="Proteomes" id="UP000566663"/>
    </source>
</evidence>
<dbReference type="InterPro" id="IPR008753">
    <property type="entry name" value="Peptidase_M13_N"/>
</dbReference>
<dbReference type="CDD" id="cd08662">
    <property type="entry name" value="M13"/>
    <property type="match status" value="1"/>
</dbReference>